<organism evidence="1 2">
    <name type="scientific">Stutzerimonas stutzeri</name>
    <name type="common">Pseudomonas stutzeri</name>
    <dbReference type="NCBI Taxonomy" id="316"/>
    <lineage>
        <taxon>Bacteria</taxon>
        <taxon>Pseudomonadati</taxon>
        <taxon>Pseudomonadota</taxon>
        <taxon>Gammaproteobacteria</taxon>
        <taxon>Pseudomonadales</taxon>
        <taxon>Pseudomonadaceae</taxon>
        <taxon>Stutzerimonas</taxon>
    </lineage>
</organism>
<proteinExistence type="predicted"/>
<accession>W8R4V9</accession>
<reference evidence="1 2" key="2">
    <citation type="submission" date="2014-03" db="EMBL/GenBank/DDBJ databases">
        <authorList>
            <person name="Baltrus D."/>
            <person name="Dougherty K."/>
        </authorList>
    </citation>
    <scope>NUCLEOTIDE SEQUENCE</scope>
    <source>
        <strain evidence="1 2">28a24</strain>
    </source>
</reference>
<dbReference type="KEGG" id="pstt:CH92_05165"/>
<protein>
    <submittedName>
        <fullName evidence="1">Beta-ketoadipyl CoA thiolase</fullName>
    </submittedName>
</protein>
<dbReference type="AlphaFoldDB" id="W8R4V9"/>
<dbReference type="EMBL" id="CP007441">
    <property type="protein sequence ID" value="AHL74513.1"/>
    <property type="molecule type" value="Genomic_DNA"/>
</dbReference>
<dbReference type="Proteomes" id="UP000019522">
    <property type="component" value="Chromosome"/>
</dbReference>
<evidence type="ECO:0000313" key="2">
    <source>
        <dbReference type="Proteomes" id="UP000019522"/>
    </source>
</evidence>
<reference evidence="2" key="1">
    <citation type="journal article" date="2014" name="Genome Announc.">
        <title>Complete Genome Sequence of the Highly Transformable Pseudomonas stutzeri Strain 28a24.</title>
        <authorList>
            <person name="Smith B.A."/>
            <person name="Dougherty K.M."/>
            <person name="Baltrus D.A."/>
        </authorList>
    </citation>
    <scope>NUCLEOTIDE SEQUENCE [LARGE SCALE GENOMIC DNA]</scope>
    <source>
        <strain evidence="2">28a24</strain>
    </source>
</reference>
<dbReference type="PATRIC" id="fig|316.77.peg.1026"/>
<gene>
    <name evidence="1" type="ORF">CH92_05165</name>
</gene>
<name>W8R4V9_STUST</name>
<dbReference type="OrthoDB" id="7030350at2"/>
<dbReference type="RefSeq" id="WP_025240690.1">
    <property type="nucleotide sequence ID" value="NZ_CP007441.1"/>
</dbReference>
<evidence type="ECO:0000313" key="1">
    <source>
        <dbReference type="EMBL" id="AHL74513.1"/>
    </source>
</evidence>
<sequence length="69" mass="8219">MTKEQLRAELEKQANRFKTVYGGEITTYAAQPDPERKPWRKKQTIHDQVFKKELEKIEKEMAKQPSDNQ</sequence>